<sequence length="115" mass="12029">MCRSAFASSSTQLSSGNYVYVNVDGGGRNDVYGEDGGRFVTDLLDVETLLLLENCIGIDTDGGGRLTADPLDGSQPQLKAKVVETPIAPPTIAVSSSTTSRRAALSTSISVSMQW</sequence>
<dbReference type="AlphaFoldDB" id="A0A426X7F4"/>
<comment type="caution">
    <text evidence="1">The sequence shown here is derived from an EMBL/GenBank/DDBJ whole genome shotgun (WGS) entry which is preliminary data.</text>
</comment>
<evidence type="ECO:0000313" key="2">
    <source>
        <dbReference type="Proteomes" id="UP000287651"/>
    </source>
</evidence>
<dbReference type="Proteomes" id="UP000287651">
    <property type="component" value="Unassembled WGS sequence"/>
</dbReference>
<gene>
    <name evidence="1" type="ORF">B296_00023150</name>
</gene>
<evidence type="ECO:0000313" key="1">
    <source>
        <dbReference type="EMBL" id="RRT35415.1"/>
    </source>
</evidence>
<name>A0A426X7F4_ENSVE</name>
<dbReference type="EMBL" id="AMZH03025099">
    <property type="protein sequence ID" value="RRT35415.1"/>
    <property type="molecule type" value="Genomic_DNA"/>
</dbReference>
<reference evidence="1 2" key="1">
    <citation type="journal article" date="2014" name="Agronomy (Basel)">
        <title>A Draft Genome Sequence for Ensete ventricosum, the Drought-Tolerant Tree Against Hunger.</title>
        <authorList>
            <person name="Harrison J."/>
            <person name="Moore K.A."/>
            <person name="Paszkiewicz K."/>
            <person name="Jones T."/>
            <person name="Grant M."/>
            <person name="Ambacheew D."/>
            <person name="Muzemil S."/>
            <person name="Studholme D.J."/>
        </authorList>
    </citation>
    <scope>NUCLEOTIDE SEQUENCE [LARGE SCALE GENOMIC DNA]</scope>
</reference>
<organism evidence="1 2">
    <name type="scientific">Ensete ventricosum</name>
    <name type="common">Abyssinian banana</name>
    <name type="synonym">Musa ensete</name>
    <dbReference type="NCBI Taxonomy" id="4639"/>
    <lineage>
        <taxon>Eukaryota</taxon>
        <taxon>Viridiplantae</taxon>
        <taxon>Streptophyta</taxon>
        <taxon>Embryophyta</taxon>
        <taxon>Tracheophyta</taxon>
        <taxon>Spermatophyta</taxon>
        <taxon>Magnoliopsida</taxon>
        <taxon>Liliopsida</taxon>
        <taxon>Zingiberales</taxon>
        <taxon>Musaceae</taxon>
        <taxon>Ensete</taxon>
    </lineage>
</organism>
<accession>A0A426X7F4</accession>
<proteinExistence type="predicted"/>
<protein>
    <submittedName>
        <fullName evidence="1">Uncharacterized protein</fullName>
    </submittedName>
</protein>